<dbReference type="EMBL" id="JMOA01000156">
    <property type="protein sequence ID" value="KCX95996.1"/>
    <property type="molecule type" value="Genomic_DNA"/>
</dbReference>
<dbReference type="Proteomes" id="UP000027309">
    <property type="component" value="Unassembled WGS sequence"/>
</dbReference>
<evidence type="ECO:0000256" key="1">
    <source>
        <dbReference type="SAM" id="Phobius"/>
    </source>
</evidence>
<dbReference type="AlphaFoldDB" id="A0A836LX98"/>
<keyword evidence="1" id="KW-0812">Transmembrane</keyword>
<organism evidence="3 4">
    <name type="scientific">Acinetobacter baumannii 1499986</name>
    <dbReference type="NCBI Taxonomy" id="1310673"/>
    <lineage>
        <taxon>Bacteria</taxon>
        <taxon>Pseudomonadati</taxon>
        <taxon>Pseudomonadota</taxon>
        <taxon>Gammaproteobacteria</taxon>
        <taxon>Moraxellales</taxon>
        <taxon>Moraxellaceae</taxon>
        <taxon>Acinetobacter</taxon>
        <taxon>Acinetobacter calcoaceticus/baumannii complex</taxon>
    </lineage>
</organism>
<dbReference type="EMBL" id="JMOA01000116">
    <property type="protein sequence ID" value="KCX97149.1"/>
    <property type="molecule type" value="Genomic_DNA"/>
</dbReference>
<keyword evidence="1" id="KW-1133">Transmembrane helix</keyword>
<accession>A0A836LX98</accession>
<comment type="caution">
    <text evidence="3">The sequence shown here is derived from an EMBL/GenBank/DDBJ whole genome shotgun (WGS) entry which is preliminary data.</text>
</comment>
<evidence type="ECO:0000313" key="4">
    <source>
        <dbReference type="Proteomes" id="UP000027309"/>
    </source>
</evidence>
<protein>
    <submittedName>
        <fullName evidence="3">Uncharacterized protein</fullName>
    </submittedName>
</protein>
<evidence type="ECO:0000313" key="3">
    <source>
        <dbReference type="EMBL" id="KCX97149.1"/>
    </source>
</evidence>
<evidence type="ECO:0000313" key="2">
    <source>
        <dbReference type="EMBL" id="KCX95996.1"/>
    </source>
</evidence>
<proteinExistence type="predicted"/>
<reference evidence="3 4" key="1">
    <citation type="submission" date="2014-04" db="EMBL/GenBank/DDBJ databases">
        <title>Comparative genomics and transcriptomics to identify genetic mechanisms underlying the emergence of carbapenem resistant Acinetobacter baumannii (CRAb).</title>
        <authorList>
            <person name="Harris A.D."/>
            <person name="Johnson K.J."/>
            <person name="George J."/>
            <person name="Nadendla S."/>
            <person name="Daugherty S.C."/>
            <person name="Parankush S."/>
            <person name="Sadzewicz L."/>
            <person name="Tallon L."/>
            <person name="Sengamalay N."/>
            <person name="Hazen T.H."/>
            <person name="Rasko D.A."/>
        </authorList>
    </citation>
    <scope>NUCLEOTIDE SEQUENCE [LARGE SCALE GENOMIC DNA]</scope>
    <source>
        <strain evidence="3 4">1499986</strain>
    </source>
</reference>
<sequence length="153" mass="17213">MSNIVKDIILPLLPSALTIIGWWIVGTRDSKSKKNAIHNKRVEAATDLIDRILVDAKIFYSQSGSALESKNMRSSIISNFKKLSSIINLLSNELSATDKHSLAVAFIEYKKIVTGGEFETLSRCAIPSSNQFYSDIDSLYNEIYIELEKTYKF</sequence>
<name>A0A836LX98_ACIBA</name>
<gene>
    <name evidence="3" type="ORF">J572_3990</name>
    <name evidence="2" type="ORF">J572_4142</name>
</gene>
<feature type="transmembrane region" description="Helical" evidence="1">
    <location>
        <begin position="7"/>
        <end position="25"/>
    </location>
</feature>
<dbReference type="RefSeq" id="WP_031960000.1">
    <property type="nucleotide sequence ID" value="NZ_JMOA01000116.1"/>
</dbReference>
<keyword evidence="1" id="KW-0472">Membrane</keyword>